<reference evidence="3" key="1">
    <citation type="submission" date="2017-12" db="EMBL/GenBank/DDBJ databases">
        <title>Sequencing the genomes of 1000 Actinobacteria strains.</title>
        <authorList>
            <person name="Klenk H.-P."/>
        </authorList>
    </citation>
    <scope>NUCLEOTIDE SEQUENCE [LARGE SCALE GENOMIC DNA]</scope>
    <source>
        <strain evidence="3">DSM 44228</strain>
    </source>
</reference>
<evidence type="ECO:0000313" key="4">
    <source>
        <dbReference type="Proteomes" id="UP000233786"/>
    </source>
</evidence>
<keyword evidence="2" id="KW-0472">Membrane</keyword>
<name>A0A2N3XRE1_SACSN</name>
<dbReference type="AlphaFoldDB" id="A0A2N3XRE1"/>
<proteinExistence type="predicted"/>
<organism evidence="3 4">
    <name type="scientific">Saccharopolyspora spinosa</name>
    <dbReference type="NCBI Taxonomy" id="60894"/>
    <lineage>
        <taxon>Bacteria</taxon>
        <taxon>Bacillati</taxon>
        <taxon>Actinomycetota</taxon>
        <taxon>Actinomycetes</taxon>
        <taxon>Pseudonocardiales</taxon>
        <taxon>Pseudonocardiaceae</taxon>
        <taxon>Saccharopolyspora</taxon>
    </lineage>
</organism>
<evidence type="ECO:0000256" key="1">
    <source>
        <dbReference type="SAM" id="MobiDB-lite"/>
    </source>
</evidence>
<gene>
    <name evidence="3" type="ORF">A8926_0711</name>
</gene>
<feature type="region of interest" description="Disordered" evidence="1">
    <location>
        <begin position="92"/>
        <end position="112"/>
    </location>
</feature>
<keyword evidence="2" id="KW-1133">Transmembrane helix</keyword>
<accession>A0A2N3XRE1</accession>
<dbReference type="Proteomes" id="UP000233786">
    <property type="component" value="Unassembled WGS sequence"/>
</dbReference>
<keyword evidence="2" id="KW-0812">Transmembrane</keyword>
<evidence type="ECO:0000313" key="3">
    <source>
        <dbReference type="EMBL" id="PKW13202.1"/>
    </source>
</evidence>
<protein>
    <submittedName>
        <fullName evidence="3">Uncharacterized protein</fullName>
    </submittedName>
</protein>
<feature type="transmembrane region" description="Helical" evidence="2">
    <location>
        <begin position="45"/>
        <end position="64"/>
    </location>
</feature>
<dbReference type="EMBL" id="PJNB01000001">
    <property type="protein sequence ID" value="PKW13202.1"/>
    <property type="molecule type" value="Genomic_DNA"/>
</dbReference>
<feature type="compositionally biased region" description="Pro residues" evidence="1">
    <location>
        <begin position="94"/>
        <end position="106"/>
    </location>
</feature>
<comment type="caution">
    <text evidence="3">The sequence shown here is derived from an EMBL/GenBank/DDBJ whole genome shotgun (WGS) entry which is preliminary data.</text>
</comment>
<keyword evidence="4" id="KW-1185">Reference proteome</keyword>
<dbReference type="STRING" id="994479.GCA_000194155_06106"/>
<evidence type="ECO:0000256" key="2">
    <source>
        <dbReference type="SAM" id="Phobius"/>
    </source>
</evidence>
<sequence length="122" mass="12955">MHDMALPDLRCLLGRGPGSPRCGGTRGRCAVMTTVLAIVHEPGNLLVFLGFVAAVFAISALLPLRSGNGQHAHPGPGAVMVWQLVDAISVATPHPEPPARQPPEPIEWPTEEYVGRHRLASS</sequence>